<dbReference type="GO" id="GO:0005524">
    <property type="term" value="F:ATP binding"/>
    <property type="evidence" value="ECO:0007669"/>
    <property type="project" value="UniProtKB-KW"/>
</dbReference>
<dbReference type="InterPro" id="IPR003960">
    <property type="entry name" value="ATPase_AAA_CS"/>
</dbReference>
<keyword evidence="5" id="KW-1185">Reference proteome</keyword>
<dbReference type="InterPro" id="IPR027417">
    <property type="entry name" value="P-loop_NTPase"/>
</dbReference>
<keyword evidence="2" id="KW-0067">ATP-binding</keyword>
<evidence type="ECO:0000256" key="1">
    <source>
        <dbReference type="ARBA" id="ARBA00022741"/>
    </source>
</evidence>
<dbReference type="Proteomes" id="UP001497382">
    <property type="component" value="Unassembled WGS sequence"/>
</dbReference>
<dbReference type="Pfam" id="PF17862">
    <property type="entry name" value="AAA_lid_3"/>
    <property type="match status" value="2"/>
</dbReference>
<protein>
    <recommendedName>
        <fullName evidence="3">AAA+ ATPase domain-containing protein</fullName>
    </recommendedName>
</protein>
<dbReference type="EMBL" id="CAXIEN010000217">
    <property type="protein sequence ID" value="CAL1287372.1"/>
    <property type="molecule type" value="Genomic_DNA"/>
</dbReference>
<evidence type="ECO:0000313" key="4">
    <source>
        <dbReference type="EMBL" id="CAL1287372.1"/>
    </source>
</evidence>
<dbReference type="InterPro" id="IPR041569">
    <property type="entry name" value="AAA_lid_3"/>
</dbReference>
<dbReference type="InterPro" id="IPR050168">
    <property type="entry name" value="AAA_ATPase_domain"/>
</dbReference>
<dbReference type="SUPFAM" id="SSF52540">
    <property type="entry name" value="P-loop containing nucleoside triphosphate hydrolases"/>
    <property type="match status" value="2"/>
</dbReference>
<evidence type="ECO:0000313" key="5">
    <source>
        <dbReference type="Proteomes" id="UP001497382"/>
    </source>
</evidence>
<feature type="domain" description="AAA+ ATPase" evidence="3">
    <location>
        <begin position="532"/>
        <end position="672"/>
    </location>
</feature>
<evidence type="ECO:0000259" key="3">
    <source>
        <dbReference type="SMART" id="SM00382"/>
    </source>
</evidence>
<dbReference type="SMART" id="SM00382">
    <property type="entry name" value="AAA"/>
    <property type="match status" value="2"/>
</dbReference>
<dbReference type="GO" id="GO:0016887">
    <property type="term" value="F:ATP hydrolysis activity"/>
    <property type="evidence" value="ECO:0007669"/>
    <property type="project" value="InterPro"/>
</dbReference>
<dbReference type="InterPro" id="IPR003593">
    <property type="entry name" value="AAA+_ATPase"/>
</dbReference>
<sequence length="771" mass="86660">MVSISLTPLKGSFLPKQRQIILLSPSKMKKLALQRGSPVILTCANGEMLFKCWPKPMSEEPKPAYEKQNSISEKKTSTSEKQNDDAAVLAAFALFKHYASFQQSINLFKGHVYEAEDIIFSVDKYRSFMDTDDFLLYLKRKLDYVYMKEGMILHLNYLGWSLSLIIHKIFSRFYENKELNSESKNVSSFLSLEDSFSEKCIINRTFGFQSSTPVSSPKIQMHNNANVSTSFYFIGEKTRIAIRNLNSKKLKNMCNTKDIAGLDEQIDNIKSSIKPLLNRDLAFGTRGILIIGPPGTGKTFLLDAIQNEYGHLLSLYNIKNVISCSGIEFLKKLVKKIENQSPSLILIDDIDKLYKIKDQQNDLTSIIHKILSLSAPILVIATCQTADSIPANLRKHGLLDGEIKFTIPSAEDRVQITKKILGMYENGVSNDQILKISEKAHGFTGGDLKRLCHEAHLKAMEENPSTFHITFSHLKKIASEIKPSSMTKLSFVVPNVKWSDIGGMDDVKEAVREMVDWPLKHPEKLKKFKIVPPRGILMYGPPGCCKTMIAKALASESQLNFINIKSGQVFNKYVGESEKSVSELFKRARDAAPCILFLDEVDSLVPVRGSSTSGSSNVADRVVSQILVEIDGIDVLEQGVSVIAATNHPEKIDPSLLRPGRLDRLIYVPLPDAKTRKEIFQVMLRKKPISSGIDLQYLVDKTVNYTGAEISAVCFEASNYAMKEGKFLSAPPLVSMRHFLTALRKDSTQPRTTQEMLDNFHNYHKKFLFKS</sequence>
<dbReference type="PROSITE" id="PS00674">
    <property type="entry name" value="AAA"/>
    <property type="match status" value="1"/>
</dbReference>
<dbReference type="InterPro" id="IPR003959">
    <property type="entry name" value="ATPase_AAA_core"/>
</dbReference>
<dbReference type="Gene3D" id="3.40.50.300">
    <property type="entry name" value="P-loop containing nucleotide triphosphate hydrolases"/>
    <property type="match status" value="2"/>
</dbReference>
<dbReference type="CDD" id="cd19511">
    <property type="entry name" value="RecA-like_CDC48_r2-like"/>
    <property type="match status" value="1"/>
</dbReference>
<reference evidence="4 5" key="1">
    <citation type="submission" date="2024-04" db="EMBL/GenBank/DDBJ databases">
        <authorList>
            <person name="Rising A."/>
            <person name="Reimegard J."/>
            <person name="Sonavane S."/>
            <person name="Akerstrom W."/>
            <person name="Nylinder S."/>
            <person name="Hedman E."/>
            <person name="Kallberg Y."/>
        </authorList>
    </citation>
    <scope>NUCLEOTIDE SEQUENCE [LARGE SCALE GENOMIC DNA]</scope>
</reference>
<dbReference type="PANTHER" id="PTHR23077">
    <property type="entry name" value="AAA-FAMILY ATPASE"/>
    <property type="match status" value="1"/>
</dbReference>
<evidence type="ECO:0000256" key="2">
    <source>
        <dbReference type="ARBA" id="ARBA00022840"/>
    </source>
</evidence>
<dbReference type="AlphaFoldDB" id="A0AAV2AUV4"/>
<feature type="domain" description="AAA+ ATPase" evidence="3">
    <location>
        <begin position="284"/>
        <end position="409"/>
    </location>
</feature>
<dbReference type="Pfam" id="PF00004">
    <property type="entry name" value="AAA"/>
    <property type="match status" value="2"/>
</dbReference>
<name>A0AAV2AUV4_9ARAC</name>
<dbReference type="FunFam" id="3.40.50.300:FF:000661">
    <property type="entry name" value="calmodulin-interacting protein 111 isoform X1"/>
    <property type="match status" value="1"/>
</dbReference>
<dbReference type="PANTHER" id="PTHR23077:SF27">
    <property type="entry name" value="ATPASE FAMILY GENE 2 PROTEIN HOMOLOG A"/>
    <property type="match status" value="1"/>
</dbReference>
<proteinExistence type="predicted"/>
<accession>A0AAV2AUV4</accession>
<organism evidence="4 5">
    <name type="scientific">Larinioides sclopetarius</name>
    <dbReference type="NCBI Taxonomy" id="280406"/>
    <lineage>
        <taxon>Eukaryota</taxon>
        <taxon>Metazoa</taxon>
        <taxon>Ecdysozoa</taxon>
        <taxon>Arthropoda</taxon>
        <taxon>Chelicerata</taxon>
        <taxon>Arachnida</taxon>
        <taxon>Araneae</taxon>
        <taxon>Araneomorphae</taxon>
        <taxon>Entelegynae</taxon>
        <taxon>Araneoidea</taxon>
        <taxon>Araneidae</taxon>
        <taxon>Larinioides</taxon>
    </lineage>
</organism>
<comment type="caution">
    <text evidence="4">The sequence shown here is derived from an EMBL/GenBank/DDBJ whole genome shotgun (WGS) entry which is preliminary data.</text>
</comment>
<dbReference type="Gene3D" id="1.10.8.60">
    <property type="match status" value="2"/>
</dbReference>
<keyword evidence="1" id="KW-0547">Nucleotide-binding</keyword>
<gene>
    <name evidence="4" type="ORF">LARSCL_LOCUS14790</name>
</gene>
<dbReference type="GO" id="GO:0005737">
    <property type="term" value="C:cytoplasm"/>
    <property type="evidence" value="ECO:0007669"/>
    <property type="project" value="TreeGrafter"/>
</dbReference>